<keyword evidence="6" id="KW-1185">Reference proteome</keyword>
<organism evidence="6 8">
    <name type="scientific">Crassostrea virginica</name>
    <name type="common">Eastern oyster</name>
    <dbReference type="NCBI Taxonomy" id="6565"/>
    <lineage>
        <taxon>Eukaryota</taxon>
        <taxon>Metazoa</taxon>
        <taxon>Spiralia</taxon>
        <taxon>Lophotrochozoa</taxon>
        <taxon>Mollusca</taxon>
        <taxon>Bivalvia</taxon>
        <taxon>Autobranchia</taxon>
        <taxon>Pteriomorphia</taxon>
        <taxon>Ostreida</taxon>
        <taxon>Ostreoidea</taxon>
        <taxon>Ostreidae</taxon>
        <taxon>Crassostrea</taxon>
    </lineage>
</organism>
<dbReference type="Gene3D" id="1.20.140.150">
    <property type="match status" value="1"/>
</dbReference>
<proteinExistence type="predicted"/>
<dbReference type="Pfam" id="PF13903">
    <property type="entry name" value="Claudin_2"/>
    <property type="match status" value="1"/>
</dbReference>
<dbReference type="AlphaFoldDB" id="A0A8B8CWA2"/>
<sequence>MPAPYAILEALTVLLGLLASIILVVVFSVDSWEEATYSFTPANTSYRQVTVAASDAQVTVYSIRGSLADAWSTYYFYYQYWGLWKLCDLLTDTARATLTLAGLDRKKCFNFLSDYDEESMSVSTNTKSFMGLHNSTVVCFMVTIIDLIVANFLAALGTYKKQVPVCMVAGALYCIASVFIFFGLVIFHVKHHYEHYYCHALYDVHESVCSARTVSVGWPVPLAWFVLILCVVDSVLWVFLTQALRIIKTKTMSDKY</sequence>
<accession>A0A8B8CWA2</accession>
<keyword evidence="2 5" id="KW-0812">Transmembrane</keyword>
<dbReference type="Proteomes" id="UP000694844">
    <property type="component" value="Chromosome 2"/>
</dbReference>
<dbReference type="RefSeq" id="XP_022319920.1">
    <property type="nucleotide sequence ID" value="XM_022464212.1"/>
</dbReference>
<gene>
    <name evidence="8" type="primary">LOC111122421</name>
    <name evidence="7" type="synonym">LOC111117918</name>
</gene>
<dbReference type="GO" id="GO:0016020">
    <property type="term" value="C:membrane"/>
    <property type="evidence" value="ECO:0007669"/>
    <property type="project" value="UniProtKB-SubCell"/>
</dbReference>
<feature type="transmembrane region" description="Helical" evidence="5">
    <location>
        <begin position="163"/>
        <end position="187"/>
    </location>
</feature>
<evidence type="ECO:0000313" key="8">
    <source>
        <dbReference type="RefSeq" id="XP_022319920.1"/>
    </source>
</evidence>
<feature type="transmembrane region" description="Helical" evidence="5">
    <location>
        <begin position="7"/>
        <end position="29"/>
    </location>
</feature>
<dbReference type="InterPro" id="IPR004031">
    <property type="entry name" value="PMP22/EMP/MP20/Claudin"/>
</dbReference>
<name>A0A8B8CWA2_CRAVI</name>
<protein>
    <submittedName>
        <fullName evidence="7">Uncharacterized protein LOC111117918</fullName>
    </submittedName>
    <submittedName>
        <fullName evidence="8">Uncharacterized protein LOC111122421</fullName>
    </submittedName>
</protein>
<evidence type="ECO:0000313" key="7">
    <source>
        <dbReference type="RefSeq" id="XP_022312859.1"/>
    </source>
</evidence>
<dbReference type="GeneID" id="111122421"/>
<evidence type="ECO:0000256" key="3">
    <source>
        <dbReference type="ARBA" id="ARBA00022989"/>
    </source>
</evidence>
<comment type="subcellular location">
    <subcellularLocation>
        <location evidence="1">Membrane</location>
        <topology evidence="1">Multi-pass membrane protein</topology>
    </subcellularLocation>
</comment>
<evidence type="ECO:0000256" key="4">
    <source>
        <dbReference type="ARBA" id="ARBA00023136"/>
    </source>
</evidence>
<keyword evidence="4 5" id="KW-0472">Membrane</keyword>
<feature type="transmembrane region" description="Helical" evidence="5">
    <location>
        <begin position="135"/>
        <end position="156"/>
    </location>
</feature>
<evidence type="ECO:0000256" key="1">
    <source>
        <dbReference type="ARBA" id="ARBA00004141"/>
    </source>
</evidence>
<evidence type="ECO:0000256" key="2">
    <source>
        <dbReference type="ARBA" id="ARBA00022692"/>
    </source>
</evidence>
<reference evidence="7 8" key="1">
    <citation type="submission" date="2025-04" db="UniProtKB">
        <authorList>
            <consortium name="RefSeq"/>
        </authorList>
    </citation>
    <scope>IDENTIFICATION</scope>
    <source>
        <tissue evidence="7 8">Whole sample</tissue>
    </source>
</reference>
<dbReference type="KEGG" id="cvn:111117918"/>
<dbReference type="RefSeq" id="XP_022312859.1">
    <property type="nucleotide sequence ID" value="XM_022457151.1"/>
</dbReference>
<keyword evidence="3 5" id="KW-1133">Transmembrane helix</keyword>
<dbReference type="KEGG" id="cvn:111122421"/>
<dbReference type="OrthoDB" id="6120962at2759"/>
<evidence type="ECO:0000256" key="5">
    <source>
        <dbReference type="SAM" id="Phobius"/>
    </source>
</evidence>
<feature type="transmembrane region" description="Helical" evidence="5">
    <location>
        <begin position="222"/>
        <end position="240"/>
    </location>
</feature>
<evidence type="ECO:0000313" key="6">
    <source>
        <dbReference type="Proteomes" id="UP000694844"/>
    </source>
</evidence>